<accession>A0ABR9KPV2</accession>
<evidence type="ECO:0000313" key="3">
    <source>
        <dbReference type="Proteomes" id="UP000661607"/>
    </source>
</evidence>
<organism evidence="2 3">
    <name type="scientific">Nonomuraea africana</name>
    <dbReference type="NCBI Taxonomy" id="46171"/>
    <lineage>
        <taxon>Bacteria</taxon>
        <taxon>Bacillati</taxon>
        <taxon>Actinomycetota</taxon>
        <taxon>Actinomycetes</taxon>
        <taxon>Streptosporangiales</taxon>
        <taxon>Streptosporangiaceae</taxon>
        <taxon>Nonomuraea</taxon>
    </lineage>
</organism>
<name>A0ABR9KPV2_9ACTN</name>
<keyword evidence="3" id="KW-1185">Reference proteome</keyword>
<evidence type="ECO:0000259" key="1">
    <source>
        <dbReference type="Pfam" id="PF11706"/>
    </source>
</evidence>
<proteinExistence type="predicted"/>
<sequence>MTRARPLMGEPLALDLVNTAWVEQDAWVDFFDDPGGTEAWLAEHGLPGDADQAREPLVAARDALRAALGGSEDQLDAVLDHGSRRPRLRKARPYEETVVDHPSWHAAWVAAADLVRLMGERPERIRKCANPACVLWFYDTSKNGSRRWCSMETCGNRAKSSRFQERHKPSG</sequence>
<reference evidence="2 3" key="1">
    <citation type="submission" date="2020-10" db="EMBL/GenBank/DDBJ databases">
        <title>Sequencing the genomes of 1000 actinobacteria strains.</title>
        <authorList>
            <person name="Klenk H.-P."/>
        </authorList>
    </citation>
    <scope>NUCLEOTIDE SEQUENCE [LARGE SCALE GENOMIC DNA]</scope>
    <source>
        <strain evidence="2 3">DSM 43748</strain>
    </source>
</reference>
<dbReference type="Pfam" id="PF11706">
    <property type="entry name" value="zf-CGNR"/>
    <property type="match status" value="1"/>
</dbReference>
<comment type="caution">
    <text evidence="2">The sequence shown here is derived from an EMBL/GenBank/DDBJ whole genome shotgun (WGS) entry which is preliminary data.</text>
</comment>
<feature type="domain" description="Zinc finger CGNR" evidence="1">
    <location>
        <begin position="124"/>
        <end position="167"/>
    </location>
</feature>
<dbReference type="RefSeq" id="WP_192778500.1">
    <property type="nucleotide sequence ID" value="NZ_BAAASY010000028.1"/>
</dbReference>
<dbReference type="InterPro" id="IPR010852">
    <property type="entry name" value="ABATE"/>
</dbReference>
<dbReference type="PANTHER" id="PTHR35525">
    <property type="entry name" value="BLL6575 PROTEIN"/>
    <property type="match status" value="1"/>
</dbReference>
<protein>
    <submittedName>
        <fullName evidence="2">RNA-binding Zn ribbon-like protein</fullName>
    </submittedName>
</protein>
<gene>
    <name evidence="2" type="ORF">H4W81_006831</name>
</gene>
<dbReference type="Proteomes" id="UP000661607">
    <property type="component" value="Unassembled WGS sequence"/>
</dbReference>
<dbReference type="SUPFAM" id="SSF160904">
    <property type="entry name" value="Jann2411-like"/>
    <property type="match status" value="1"/>
</dbReference>
<dbReference type="InterPro" id="IPR021005">
    <property type="entry name" value="Znf_CGNR"/>
</dbReference>
<dbReference type="InterPro" id="IPR023286">
    <property type="entry name" value="ABATE_dom_sf"/>
</dbReference>
<dbReference type="Pfam" id="PF07336">
    <property type="entry name" value="ABATE"/>
    <property type="match status" value="1"/>
</dbReference>
<dbReference type="PANTHER" id="PTHR35525:SF3">
    <property type="entry name" value="BLL6575 PROTEIN"/>
    <property type="match status" value="1"/>
</dbReference>
<dbReference type="EMBL" id="JADBEF010000001">
    <property type="protein sequence ID" value="MBE1564052.1"/>
    <property type="molecule type" value="Genomic_DNA"/>
</dbReference>
<evidence type="ECO:0000313" key="2">
    <source>
        <dbReference type="EMBL" id="MBE1564052.1"/>
    </source>
</evidence>
<dbReference type="Gene3D" id="1.10.3300.10">
    <property type="entry name" value="Jann2411-like domain"/>
    <property type="match status" value="1"/>
</dbReference>